<dbReference type="SUPFAM" id="SSF50952">
    <property type="entry name" value="Soluble quinoprotein glucose dehydrogenase"/>
    <property type="match status" value="1"/>
</dbReference>
<name>A0AAD8L758_TARER</name>
<keyword evidence="4 7" id="KW-0853">WD repeat</keyword>
<dbReference type="Pfam" id="PF23869">
    <property type="entry name" value="Beta-prop_WDR75_1st"/>
    <property type="match status" value="2"/>
</dbReference>
<dbReference type="EMBL" id="JAUHHV010000002">
    <property type="protein sequence ID" value="KAK1433946.1"/>
    <property type="molecule type" value="Genomic_DNA"/>
</dbReference>
<reference evidence="10" key="1">
    <citation type="journal article" date="2023" name="bioRxiv">
        <title>Improved chromosome-level genome assembly for marigold (Tagetes erecta).</title>
        <authorList>
            <person name="Jiang F."/>
            <person name="Yuan L."/>
            <person name="Wang S."/>
            <person name="Wang H."/>
            <person name="Xu D."/>
            <person name="Wang A."/>
            <person name="Fan W."/>
        </authorList>
    </citation>
    <scope>NUCLEOTIDE SEQUENCE</scope>
    <source>
        <strain evidence="10">WSJ</strain>
        <tissue evidence="10">Leaf</tissue>
    </source>
</reference>
<dbReference type="SMART" id="SM00320">
    <property type="entry name" value="WD40"/>
    <property type="match status" value="6"/>
</dbReference>
<evidence type="ECO:0000313" key="10">
    <source>
        <dbReference type="EMBL" id="KAK1433946.1"/>
    </source>
</evidence>
<feature type="region of interest" description="Disordered" evidence="8">
    <location>
        <begin position="315"/>
        <end position="334"/>
    </location>
</feature>
<feature type="repeat" description="WD" evidence="7">
    <location>
        <begin position="342"/>
        <end position="383"/>
    </location>
</feature>
<dbReference type="PANTHER" id="PTHR45176:SF1">
    <property type="entry name" value="TRANSDUCIN FAMILY PROTEIN _ WD-40 REPEAT FAMILY PROTEIN-RELATED"/>
    <property type="match status" value="1"/>
</dbReference>
<keyword evidence="3" id="KW-0698">rRNA processing</keyword>
<evidence type="ECO:0000256" key="3">
    <source>
        <dbReference type="ARBA" id="ARBA00022552"/>
    </source>
</evidence>
<sequence>MKSKSVHNLINAGRKNNITGQQFAKPFCSLQNLHNTAVTFPPPPPCSFSGNRCIIHKITALDSREMIRGGKSFVSSQPTFSNDGKKLLVCTGNTVSVFSTATGLQVAELEGHTALVTSIIVVPAPTPASMILCYCWTTSLDGTIKYWDFSVPELVKSINIQLPVYSMVIPSLLTHQSEDKDKLSDIYAYISVEDTKNAQNNQRNELRGKILKCNLSKSRLVRGVTLSESKKPENITISSTGKYLGIHEKRKIRIWEVPTKDTKNISYRKLKLSHTKNLSCIAFHPTERIVAAGDKTGRILIWRGFGDKTFSGTKSENENLLKDEDEKPGVRGNGDADSCTTWHWHSSEVKVLSFSSDGVYLYSGGKEGVLVVWQLDTGKKKFLPRIGTPLLYFTTSPDLSLSSISCADNRIHILKMPQMEILKSISGIKLPSPVPETFRGSCNDFVFDRTSGLVAVRTENYCIQLYSLFDDREISEVQICERNHQPSDDVTMILNLVALSFEGSVLCTVETRMAEEGIGGFVTLKFWERGSQNNNFTLSTVIYEPHRDAGVSAVAFHPTRGMAVSASYGGDFKVWVSNHEIQQKDKMTQRVRWACHAVGSYRKKPMTAAAFSNDGSVLAVAAETVITLWDPDKNVLVAVIGSTRETIENLSFIGDSSFLVSASQGAYGQLSVWSMSKLSVSWSYELHTEAIACSENDSHFAVLVTFPEPSKAELAASHNADGAILLFKAENPVPVASWFVKQAKGGGLSFIQRSRSLDDNMDENEGSVLLAYVNGDHEYAVFNPHGIEMQERKARHTNRASSLEETGQSGYASIYGKLPEFKLETIEARAEAVTPSERPWETIFSGPSHSLPPLTKLCSAFLESFLEKRTGMVN</sequence>
<dbReference type="Proteomes" id="UP001229421">
    <property type="component" value="Unassembled WGS sequence"/>
</dbReference>
<evidence type="ECO:0000259" key="9">
    <source>
        <dbReference type="Pfam" id="PF23769"/>
    </source>
</evidence>
<feature type="domain" description="WD repeat-containing protein 75 second beta-propeller" evidence="9">
    <location>
        <begin position="458"/>
        <end position="704"/>
    </location>
</feature>
<accession>A0AAD8L758</accession>
<protein>
    <recommendedName>
        <fullName evidence="9">WD repeat-containing protein 75 second beta-propeller domain-containing protein</fullName>
    </recommendedName>
</protein>
<proteinExistence type="predicted"/>
<evidence type="ECO:0000256" key="8">
    <source>
        <dbReference type="SAM" id="MobiDB-lite"/>
    </source>
</evidence>
<evidence type="ECO:0000256" key="1">
    <source>
        <dbReference type="ARBA" id="ARBA00004604"/>
    </source>
</evidence>
<dbReference type="Gene3D" id="2.130.10.10">
    <property type="entry name" value="YVTN repeat-like/Quinoprotein amine dehydrogenase"/>
    <property type="match status" value="3"/>
</dbReference>
<organism evidence="10 11">
    <name type="scientific">Tagetes erecta</name>
    <name type="common">African marigold</name>
    <dbReference type="NCBI Taxonomy" id="13708"/>
    <lineage>
        <taxon>Eukaryota</taxon>
        <taxon>Viridiplantae</taxon>
        <taxon>Streptophyta</taxon>
        <taxon>Embryophyta</taxon>
        <taxon>Tracheophyta</taxon>
        <taxon>Spermatophyta</taxon>
        <taxon>Magnoliopsida</taxon>
        <taxon>eudicotyledons</taxon>
        <taxon>Gunneridae</taxon>
        <taxon>Pentapetalae</taxon>
        <taxon>asterids</taxon>
        <taxon>campanulids</taxon>
        <taxon>Asterales</taxon>
        <taxon>Asteraceae</taxon>
        <taxon>Asteroideae</taxon>
        <taxon>Heliantheae alliance</taxon>
        <taxon>Tageteae</taxon>
        <taxon>Tagetes</taxon>
    </lineage>
</organism>
<dbReference type="InterPro" id="IPR011041">
    <property type="entry name" value="Quinoprot_gluc/sorb_DH_b-prop"/>
</dbReference>
<dbReference type="InterPro" id="IPR001680">
    <property type="entry name" value="WD40_rpt"/>
</dbReference>
<comment type="caution">
    <text evidence="10">The sequence shown here is derived from an EMBL/GenBank/DDBJ whole genome shotgun (WGS) entry which is preliminary data.</text>
</comment>
<evidence type="ECO:0000256" key="6">
    <source>
        <dbReference type="ARBA" id="ARBA00023242"/>
    </source>
</evidence>
<dbReference type="InterPro" id="IPR015943">
    <property type="entry name" value="WD40/YVTN_repeat-like_dom_sf"/>
</dbReference>
<comment type="subcellular location">
    <subcellularLocation>
        <location evidence="1">Nucleus</location>
        <location evidence="1">Nucleolus</location>
    </subcellularLocation>
</comment>
<dbReference type="SUPFAM" id="SSF50978">
    <property type="entry name" value="WD40 repeat-like"/>
    <property type="match status" value="1"/>
</dbReference>
<feature type="repeat" description="WD" evidence="7">
    <location>
        <begin position="271"/>
        <end position="302"/>
    </location>
</feature>
<dbReference type="Pfam" id="PF23769">
    <property type="entry name" value="Beta-prop_WDR75_2nd"/>
    <property type="match status" value="1"/>
</dbReference>
<dbReference type="PROSITE" id="PS50082">
    <property type="entry name" value="WD_REPEATS_2"/>
    <property type="match status" value="2"/>
</dbReference>
<evidence type="ECO:0000256" key="5">
    <source>
        <dbReference type="ARBA" id="ARBA00022737"/>
    </source>
</evidence>
<evidence type="ECO:0000256" key="2">
    <source>
        <dbReference type="ARBA" id="ARBA00022517"/>
    </source>
</evidence>
<keyword evidence="2" id="KW-0690">Ribosome biogenesis</keyword>
<keyword evidence="11" id="KW-1185">Reference proteome</keyword>
<dbReference type="PANTHER" id="PTHR45176">
    <property type="entry name" value="TRANSDUCIN FAMILY PROTEIN / WD-40 REPEAT FAMILY PROTEIN-RELATED"/>
    <property type="match status" value="1"/>
</dbReference>
<gene>
    <name evidence="10" type="ORF">QVD17_10864</name>
</gene>
<dbReference type="PROSITE" id="PS50294">
    <property type="entry name" value="WD_REPEATS_REGION"/>
    <property type="match status" value="1"/>
</dbReference>
<keyword evidence="5" id="KW-0677">Repeat</keyword>
<evidence type="ECO:0000256" key="7">
    <source>
        <dbReference type="PROSITE-ProRule" id="PRU00221"/>
    </source>
</evidence>
<keyword evidence="6" id="KW-0539">Nucleus</keyword>
<dbReference type="InterPro" id="IPR036322">
    <property type="entry name" value="WD40_repeat_dom_sf"/>
</dbReference>
<evidence type="ECO:0000256" key="4">
    <source>
        <dbReference type="ARBA" id="ARBA00022574"/>
    </source>
</evidence>
<dbReference type="AlphaFoldDB" id="A0AAD8L758"/>
<evidence type="ECO:0000313" key="11">
    <source>
        <dbReference type="Proteomes" id="UP001229421"/>
    </source>
</evidence>
<feature type="compositionally biased region" description="Basic and acidic residues" evidence="8">
    <location>
        <begin position="315"/>
        <end position="329"/>
    </location>
</feature>
<dbReference type="InterPro" id="IPR057644">
    <property type="entry name" value="Beta-prop_WDR75_2nd"/>
</dbReference>